<evidence type="ECO:0000313" key="3">
    <source>
        <dbReference type="Proteomes" id="UP001218188"/>
    </source>
</evidence>
<keyword evidence="3" id="KW-1185">Reference proteome</keyword>
<dbReference type="InterPro" id="IPR040521">
    <property type="entry name" value="KDZ"/>
</dbReference>
<dbReference type="Pfam" id="PF18758">
    <property type="entry name" value="KDZ"/>
    <property type="match status" value="1"/>
</dbReference>
<dbReference type="Proteomes" id="UP001218188">
    <property type="component" value="Unassembled WGS sequence"/>
</dbReference>
<dbReference type="InterPro" id="IPR041457">
    <property type="entry name" value="CxC2_KDZ-assoc"/>
</dbReference>
<sequence length="254" mass="28355">CRSLGVICPKKKPAATDFVLYDTTGVHELAVDFCGCKGAPERRQQCMRVCWWPATVKEPNTCATFALIKLFQILNCLGKLSAYDFLRGLEMVTNHDGLDRPPDRRKPFMHIMREWREVKRHKRFKSGHAAGGVRTTARGGLALVCRACPQPDWNIDPARVEAGFKFLYFLFLAQDANFRLANRNVSSEEADPILGDGFGYFALREGEDGYKAHIEKHASEQEISSCAGFQAMFLANMKQIKGLRSTGVGGVTCS</sequence>
<reference evidence="2" key="1">
    <citation type="submission" date="2023-03" db="EMBL/GenBank/DDBJ databases">
        <title>Massive genome expansion in bonnet fungi (Mycena s.s.) driven by repeated elements and novel gene families across ecological guilds.</title>
        <authorList>
            <consortium name="Lawrence Berkeley National Laboratory"/>
            <person name="Harder C.B."/>
            <person name="Miyauchi S."/>
            <person name="Viragh M."/>
            <person name="Kuo A."/>
            <person name="Thoen E."/>
            <person name="Andreopoulos B."/>
            <person name="Lu D."/>
            <person name="Skrede I."/>
            <person name="Drula E."/>
            <person name="Henrissat B."/>
            <person name="Morin E."/>
            <person name="Kohler A."/>
            <person name="Barry K."/>
            <person name="LaButti K."/>
            <person name="Morin E."/>
            <person name="Salamov A."/>
            <person name="Lipzen A."/>
            <person name="Mereny Z."/>
            <person name="Hegedus B."/>
            <person name="Baldrian P."/>
            <person name="Stursova M."/>
            <person name="Weitz H."/>
            <person name="Taylor A."/>
            <person name="Grigoriev I.V."/>
            <person name="Nagy L.G."/>
            <person name="Martin F."/>
            <person name="Kauserud H."/>
        </authorList>
    </citation>
    <scope>NUCLEOTIDE SEQUENCE</scope>
    <source>
        <strain evidence="2">CBHHK200</strain>
    </source>
</reference>
<accession>A0AAD6T0B0</accession>
<evidence type="ECO:0000259" key="1">
    <source>
        <dbReference type="Pfam" id="PF18803"/>
    </source>
</evidence>
<organism evidence="2 3">
    <name type="scientific">Mycena alexandri</name>
    <dbReference type="NCBI Taxonomy" id="1745969"/>
    <lineage>
        <taxon>Eukaryota</taxon>
        <taxon>Fungi</taxon>
        <taxon>Dikarya</taxon>
        <taxon>Basidiomycota</taxon>
        <taxon>Agaricomycotina</taxon>
        <taxon>Agaricomycetes</taxon>
        <taxon>Agaricomycetidae</taxon>
        <taxon>Agaricales</taxon>
        <taxon>Marasmiineae</taxon>
        <taxon>Mycenaceae</taxon>
        <taxon>Mycena</taxon>
    </lineage>
</organism>
<comment type="caution">
    <text evidence="2">The sequence shown here is derived from an EMBL/GenBank/DDBJ whole genome shotgun (WGS) entry which is preliminary data.</text>
</comment>
<gene>
    <name evidence="2" type="ORF">C8F04DRAFT_876160</name>
</gene>
<evidence type="ECO:0000313" key="2">
    <source>
        <dbReference type="EMBL" id="KAJ7036100.1"/>
    </source>
</evidence>
<name>A0AAD6T0B0_9AGAR</name>
<feature type="non-terminal residue" evidence="2">
    <location>
        <position position="1"/>
    </location>
</feature>
<dbReference type="Pfam" id="PF18803">
    <property type="entry name" value="CxC2"/>
    <property type="match status" value="1"/>
</dbReference>
<proteinExistence type="predicted"/>
<feature type="domain" description="CxC2-like cysteine cluster KDZ transposase-associated" evidence="1">
    <location>
        <begin position="5"/>
        <end position="95"/>
    </location>
</feature>
<protein>
    <recommendedName>
        <fullName evidence="1">CxC2-like cysteine cluster KDZ transposase-associated domain-containing protein</fullName>
    </recommendedName>
</protein>
<dbReference type="EMBL" id="JARJCM010000045">
    <property type="protein sequence ID" value="KAJ7036100.1"/>
    <property type="molecule type" value="Genomic_DNA"/>
</dbReference>
<feature type="non-terminal residue" evidence="2">
    <location>
        <position position="254"/>
    </location>
</feature>
<dbReference type="AlphaFoldDB" id="A0AAD6T0B0"/>